<proteinExistence type="predicted"/>
<protein>
    <submittedName>
        <fullName evidence="2">WD-40 repeat-containing protein</fullName>
    </submittedName>
</protein>
<dbReference type="PROSITE" id="PS50294">
    <property type="entry name" value="WD_REPEATS_REGION"/>
    <property type="match status" value="1"/>
</dbReference>
<dbReference type="SUPFAM" id="SSF101908">
    <property type="entry name" value="Putative isomerase YbhE"/>
    <property type="match status" value="1"/>
</dbReference>
<dbReference type="Pfam" id="PF00400">
    <property type="entry name" value="WD40"/>
    <property type="match status" value="1"/>
</dbReference>
<evidence type="ECO:0000313" key="2">
    <source>
        <dbReference type="EMBL" id="BAL53382.1"/>
    </source>
</evidence>
<dbReference type="SMART" id="SM00320">
    <property type="entry name" value="WD40"/>
    <property type="match status" value="2"/>
</dbReference>
<reference evidence="2" key="1">
    <citation type="journal article" date="2005" name="Environ. Microbiol.">
        <title>Genetic and functional properties of uncultivated thermophilic crenarchaeotes from a subsurface gold mine as revealed by analysis of genome fragments.</title>
        <authorList>
            <person name="Nunoura T."/>
            <person name="Hirayama H."/>
            <person name="Takami H."/>
            <person name="Oida H."/>
            <person name="Nishi S."/>
            <person name="Shimamura S."/>
            <person name="Suzuki Y."/>
            <person name="Inagaki F."/>
            <person name="Takai K."/>
            <person name="Nealson K.H."/>
            <person name="Horikoshi K."/>
        </authorList>
    </citation>
    <scope>NUCLEOTIDE SEQUENCE</scope>
</reference>
<organism evidence="2">
    <name type="scientific">uncultured Acetothermia bacterium</name>
    <dbReference type="NCBI Taxonomy" id="236499"/>
    <lineage>
        <taxon>Bacteria</taxon>
        <taxon>Candidatus Bipolaricaulota</taxon>
        <taxon>environmental samples</taxon>
    </lineage>
</organism>
<dbReference type="PROSITE" id="PS50082">
    <property type="entry name" value="WD_REPEATS_2"/>
    <property type="match status" value="1"/>
</dbReference>
<dbReference type="PANTHER" id="PTHR19879">
    <property type="entry name" value="TRANSCRIPTION INITIATION FACTOR TFIID"/>
    <property type="match status" value="1"/>
</dbReference>
<gene>
    <name evidence="2" type="ORF">HGMM_F06F06C27</name>
</gene>
<dbReference type="Gene3D" id="2.130.10.10">
    <property type="entry name" value="YVTN repeat-like/Quinoprotein amine dehydrogenase"/>
    <property type="match status" value="2"/>
</dbReference>
<keyword evidence="1" id="KW-0853">WD repeat</keyword>
<name>H5SB46_9BACT</name>
<evidence type="ECO:0000256" key="1">
    <source>
        <dbReference type="PROSITE-ProRule" id="PRU00221"/>
    </source>
</evidence>
<reference evidence="2" key="2">
    <citation type="journal article" date="2012" name="PLoS ONE">
        <title>A Deeply Branching Thermophilic Bacterium with an Ancient Acetyl-CoA Pathway Dominates a Subsurface Ecosystem.</title>
        <authorList>
            <person name="Takami H."/>
            <person name="Noguchi H."/>
            <person name="Takaki Y."/>
            <person name="Uchiyama I."/>
            <person name="Toyoda A."/>
            <person name="Nishi S."/>
            <person name="Chee G.-J."/>
            <person name="Arai W."/>
            <person name="Nunoura T."/>
            <person name="Itoh T."/>
            <person name="Hattori M."/>
            <person name="Takai K."/>
        </authorList>
    </citation>
    <scope>NUCLEOTIDE SEQUENCE</scope>
</reference>
<dbReference type="PANTHER" id="PTHR19879:SF9">
    <property type="entry name" value="TRANSCRIPTION INITIATION FACTOR TFIID SUBUNIT 5"/>
    <property type="match status" value="1"/>
</dbReference>
<dbReference type="EMBL" id="AP011656">
    <property type="protein sequence ID" value="BAL53382.1"/>
    <property type="molecule type" value="Genomic_DNA"/>
</dbReference>
<dbReference type="InterPro" id="IPR001680">
    <property type="entry name" value="WD40_rpt"/>
</dbReference>
<accession>H5SB46</accession>
<feature type="repeat" description="WD" evidence="1">
    <location>
        <begin position="57"/>
        <end position="98"/>
    </location>
</feature>
<sequence>MHTLRSLGAGRRLAFSPTGKLLASDACLKRDPQTFICVQPAVILWDPYKGVEVKRISNVHSSNVTDLAFLSDELLVTGAMADDTIRVWQVATGQLVRFFYGVDGVMEFEISPNKKFLVVLQNGIPILKVWDVSSGRELGSLFKDFVGLSFSPNGQFLAGSEGPDRQQNTLSLQIWRVKENVKDWQVARTLDIPVPNAINHFLGDLSFSPDGKILAIYIWNAAGREESIQLWYVGDLQ</sequence>
<dbReference type="AlphaFoldDB" id="H5SB46"/>
<dbReference type="InterPro" id="IPR015943">
    <property type="entry name" value="WD40/YVTN_repeat-like_dom_sf"/>
</dbReference>